<dbReference type="Proteomes" id="UP000315010">
    <property type="component" value="Unassembled WGS sequence"/>
</dbReference>
<dbReference type="RefSeq" id="WP_419194353.1">
    <property type="nucleotide sequence ID" value="NZ_SJPJ01000001.1"/>
</dbReference>
<gene>
    <name evidence="2" type="ORF">CA13_31370</name>
    <name evidence="1" type="ORF">CA13_73900</name>
</gene>
<keyword evidence="3" id="KW-1185">Reference proteome</keyword>
<dbReference type="AlphaFoldDB" id="A0A5C5YKV3"/>
<proteinExistence type="predicted"/>
<organism evidence="1 3">
    <name type="scientific">Novipirellula herctigrandis</name>
    <dbReference type="NCBI Taxonomy" id="2527986"/>
    <lineage>
        <taxon>Bacteria</taxon>
        <taxon>Pseudomonadati</taxon>
        <taxon>Planctomycetota</taxon>
        <taxon>Planctomycetia</taxon>
        <taxon>Pirellulales</taxon>
        <taxon>Pirellulaceae</taxon>
        <taxon>Novipirellula</taxon>
    </lineage>
</organism>
<protein>
    <submittedName>
        <fullName evidence="1">Uncharacterized protein</fullName>
    </submittedName>
</protein>
<evidence type="ECO:0000313" key="1">
    <source>
        <dbReference type="EMBL" id="TWT75449.1"/>
    </source>
</evidence>
<comment type="caution">
    <text evidence="1">The sequence shown here is derived from an EMBL/GenBank/DDBJ whole genome shotgun (WGS) entry which is preliminary data.</text>
</comment>
<accession>A0A5C5YKV3</accession>
<evidence type="ECO:0000313" key="2">
    <source>
        <dbReference type="EMBL" id="TWT81684.1"/>
    </source>
</evidence>
<dbReference type="EMBL" id="SJPJ01000001">
    <property type="protein sequence ID" value="TWT81684.1"/>
    <property type="molecule type" value="Genomic_DNA"/>
</dbReference>
<reference evidence="1 3" key="1">
    <citation type="submission" date="2019-02" db="EMBL/GenBank/DDBJ databases">
        <title>Deep-cultivation of Planctomycetes and their phenomic and genomic characterization uncovers novel biology.</title>
        <authorList>
            <person name="Wiegand S."/>
            <person name="Jogler M."/>
            <person name="Boedeker C."/>
            <person name="Pinto D."/>
            <person name="Vollmers J."/>
            <person name="Rivas-Marin E."/>
            <person name="Kohn T."/>
            <person name="Peeters S.H."/>
            <person name="Heuer A."/>
            <person name="Rast P."/>
            <person name="Oberbeckmann S."/>
            <person name="Bunk B."/>
            <person name="Jeske O."/>
            <person name="Meyerdierks A."/>
            <person name="Storesund J.E."/>
            <person name="Kallscheuer N."/>
            <person name="Luecker S."/>
            <person name="Lage O.M."/>
            <person name="Pohl T."/>
            <person name="Merkel B.J."/>
            <person name="Hornburger P."/>
            <person name="Mueller R.-W."/>
            <person name="Bruemmer F."/>
            <person name="Labrenz M."/>
            <person name="Spormann A.M."/>
            <person name="Op Den Camp H."/>
            <person name="Overmann J."/>
            <person name="Amann R."/>
            <person name="Jetten M.S.M."/>
            <person name="Mascher T."/>
            <person name="Medema M.H."/>
            <person name="Devos D.P."/>
            <person name="Kaster A.-K."/>
            <person name="Ovreas L."/>
            <person name="Rohde M."/>
            <person name="Galperin M.Y."/>
            <person name="Jogler C."/>
        </authorList>
    </citation>
    <scope>NUCLEOTIDE SEQUENCE [LARGE SCALE GENOMIC DNA]</scope>
    <source>
        <strain evidence="1 3">CA13</strain>
    </source>
</reference>
<sequence length="121" mass="13999">MAERPYDENEERKRYIWRHFPDAVRPHECIPHPDAVEAALPEHHREAFRRYYNAIGSSDSPAPLPPDLESLVTRIQADIETASLDAAVGDREFDIHRCAQCNRILQSPSAQQCLWCGHDWH</sequence>
<name>A0A5C5YKV3_9BACT</name>
<dbReference type="EMBL" id="SJPJ01000008">
    <property type="protein sequence ID" value="TWT75449.1"/>
    <property type="molecule type" value="Genomic_DNA"/>
</dbReference>
<evidence type="ECO:0000313" key="3">
    <source>
        <dbReference type="Proteomes" id="UP000315010"/>
    </source>
</evidence>